<gene>
    <name evidence="8" type="ORF">CDQ91_11120</name>
</gene>
<dbReference type="PANTHER" id="PTHR12992:SF11">
    <property type="entry name" value="MITOCHONDRIAL COENZYME A DIPHOSPHATASE NUDT8"/>
    <property type="match status" value="1"/>
</dbReference>
<proteinExistence type="predicted"/>
<dbReference type="CDD" id="cd03426">
    <property type="entry name" value="NUDIX_CoAse_Nudt7"/>
    <property type="match status" value="1"/>
</dbReference>
<organism evidence="8 9">
    <name type="scientific">Sphingopyxis witflariensis</name>
    <dbReference type="NCBI Taxonomy" id="173675"/>
    <lineage>
        <taxon>Bacteria</taxon>
        <taxon>Pseudomonadati</taxon>
        <taxon>Pseudomonadota</taxon>
        <taxon>Alphaproteobacteria</taxon>
        <taxon>Sphingomonadales</taxon>
        <taxon>Sphingomonadaceae</taxon>
        <taxon>Sphingopyxis</taxon>
    </lineage>
</organism>
<keyword evidence="3" id="KW-0479">Metal-binding</keyword>
<dbReference type="Gene3D" id="3.90.79.10">
    <property type="entry name" value="Nucleoside Triphosphate Pyrophosphohydrolase"/>
    <property type="match status" value="1"/>
</dbReference>
<keyword evidence="6" id="KW-0464">Manganese</keyword>
<evidence type="ECO:0000256" key="2">
    <source>
        <dbReference type="ARBA" id="ARBA00001946"/>
    </source>
</evidence>
<dbReference type="PROSITE" id="PS51462">
    <property type="entry name" value="NUDIX"/>
    <property type="match status" value="1"/>
</dbReference>
<keyword evidence="4" id="KW-0378">Hydrolase</keyword>
<dbReference type="AlphaFoldDB" id="A0A246JUA2"/>
<dbReference type="OrthoDB" id="9802805at2"/>
<evidence type="ECO:0000259" key="7">
    <source>
        <dbReference type="PROSITE" id="PS51462"/>
    </source>
</evidence>
<dbReference type="InterPro" id="IPR015797">
    <property type="entry name" value="NUDIX_hydrolase-like_dom_sf"/>
</dbReference>
<evidence type="ECO:0000313" key="8">
    <source>
        <dbReference type="EMBL" id="OWQ96608.1"/>
    </source>
</evidence>
<dbReference type="InterPro" id="IPR045121">
    <property type="entry name" value="CoAse"/>
</dbReference>
<evidence type="ECO:0000256" key="5">
    <source>
        <dbReference type="ARBA" id="ARBA00022842"/>
    </source>
</evidence>
<accession>A0A246JUA2</accession>
<comment type="cofactor">
    <cofactor evidence="2">
        <name>Mg(2+)</name>
        <dbReference type="ChEBI" id="CHEBI:18420"/>
    </cofactor>
</comment>
<evidence type="ECO:0000256" key="4">
    <source>
        <dbReference type="ARBA" id="ARBA00022801"/>
    </source>
</evidence>
<dbReference type="PANTHER" id="PTHR12992">
    <property type="entry name" value="NUDIX HYDROLASE"/>
    <property type="match status" value="1"/>
</dbReference>
<protein>
    <submittedName>
        <fullName evidence="8">CoA pyrophosphatase</fullName>
    </submittedName>
</protein>
<evidence type="ECO:0000256" key="1">
    <source>
        <dbReference type="ARBA" id="ARBA00001936"/>
    </source>
</evidence>
<evidence type="ECO:0000256" key="3">
    <source>
        <dbReference type="ARBA" id="ARBA00022723"/>
    </source>
</evidence>
<keyword evidence="5" id="KW-0460">Magnesium</keyword>
<dbReference type="GO" id="GO:0010945">
    <property type="term" value="F:coenzyme A diphosphatase activity"/>
    <property type="evidence" value="ECO:0007669"/>
    <property type="project" value="InterPro"/>
</dbReference>
<evidence type="ECO:0000256" key="6">
    <source>
        <dbReference type="ARBA" id="ARBA00023211"/>
    </source>
</evidence>
<keyword evidence="9" id="KW-1185">Reference proteome</keyword>
<sequence length="197" mass="21939">MMLSEKLRAALGNLLPDVGEDEAYLSDGVSALRDAAVLIAFTDRPEPGVILTQRPQWLRSHAGQVAFPGGKIDPGDRDAVDAALREAEEEIGLNRRDVMIAGATEPYRSGSGYHITPVLGVIPPDLPLDPNPDEVEDWFEVPLDVLFDPGNYVQQHAHFQGHDRHYYDMEWQGRRIWGVTAGIIINLARRMPAGWHR</sequence>
<dbReference type="Pfam" id="PF00293">
    <property type="entry name" value="NUDIX"/>
    <property type="match status" value="1"/>
</dbReference>
<comment type="cofactor">
    <cofactor evidence="1">
        <name>Mn(2+)</name>
        <dbReference type="ChEBI" id="CHEBI:29035"/>
    </cofactor>
</comment>
<feature type="domain" description="Nudix hydrolase" evidence="7">
    <location>
        <begin position="31"/>
        <end position="172"/>
    </location>
</feature>
<dbReference type="Proteomes" id="UP000197097">
    <property type="component" value="Unassembled WGS sequence"/>
</dbReference>
<name>A0A246JUA2_9SPHN</name>
<reference evidence="8 9" key="1">
    <citation type="journal article" date="2002" name="Int. J. Syst. Evol. Microbiol.">
        <title>Sphingopyxis witflariensis sp. nov., isolated from activated sludge.</title>
        <authorList>
            <person name="Kampfer P."/>
            <person name="Witzenberger R."/>
            <person name="Denner E.B."/>
            <person name="Busse H.J."/>
            <person name="Neef A."/>
        </authorList>
    </citation>
    <scope>NUCLEOTIDE SEQUENCE [LARGE SCALE GENOMIC DNA]</scope>
    <source>
        <strain evidence="8 9">DSM 14551</strain>
    </source>
</reference>
<dbReference type="GO" id="GO:0046872">
    <property type="term" value="F:metal ion binding"/>
    <property type="evidence" value="ECO:0007669"/>
    <property type="project" value="UniProtKB-KW"/>
</dbReference>
<evidence type="ECO:0000313" key="9">
    <source>
        <dbReference type="Proteomes" id="UP000197097"/>
    </source>
</evidence>
<dbReference type="InterPro" id="IPR000086">
    <property type="entry name" value="NUDIX_hydrolase_dom"/>
</dbReference>
<comment type="caution">
    <text evidence="8">The sequence shown here is derived from an EMBL/GenBank/DDBJ whole genome shotgun (WGS) entry which is preliminary data.</text>
</comment>
<dbReference type="NCBIfam" id="NF007980">
    <property type="entry name" value="PRK10707.1"/>
    <property type="match status" value="1"/>
</dbReference>
<dbReference type="SUPFAM" id="SSF55811">
    <property type="entry name" value="Nudix"/>
    <property type="match status" value="1"/>
</dbReference>
<dbReference type="EMBL" id="NISJ01000005">
    <property type="protein sequence ID" value="OWQ96608.1"/>
    <property type="molecule type" value="Genomic_DNA"/>
</dbReference>